<dbReference type="InterPro" id="IPR046341">
    <property type="entry name" value="SET_dom_sf"/>
</dbReference>
<dbReference type="InterPro" id="IPR003616">
    <property type="entry name" value="Post-SET_dom"/>
</dbReference>
<dbReference type="AlphaFoldDB" id="A0A2K3CP05"/>
<name>A0A2K3CP05_CHLRE</name>
<feature type="domain" description="Post-SET" evidence="6">
    <location>
        <begin position="565"/>
        <end position="581"/>
    </location>
</feature>
<keyword evidence="3" id="KW-0949">S-adenosyl-L-methionine</keyword>
<feature type="compositionally biased region" description="Low complexity" evidence="4">
    <location>
        <begin position="128"/>
        <end position="139"/>
    </location>
</feature>
<dbReference type="InterPro" id="IPR001214">
    <property type="entry name" value="SET_dom"/>
</dbReference>
<evidence type="ECO:0000256" key="3">
    <source>
        <dbReference type="ARBA" id="ARBA00022691"/>
    </source>
</evidence>
<dbReference type="Gene3D" id="2.170.270.10">
    <property type="entry name" value="SET domain"/>
    <property type="match status" value="1"/>
</dbReference>
<dbReference type="PaxDb" id="3055-EDP04864"/>
<dbReference type="SMART" id="SM00317">
    <property type="entry name" value="SET"/>
    <property type="match status" value="1"/>
</dbReference>
<dbReference type="OrthoDB" id="5792673at2759"/>
<dbReference type="InterPro" id="IPR051357">
    <property type="entry name" value="H3K9_HMTase_SUVAR3-9"/>
</dbReference>
<evidence type="ECO:0008006" key="9">
    <source>
        <dbReference type="Google" id="ProtNLM"/>
    </source>
</evidence>
<dbReference type="InParanoid" id="A0A2K3CP05"/>
<dbReference type="PANTHER" id="PTHR45660">
    <property type="entry name" value="HISTONE-LYSINE N-METHYLTRANSFERASE SETMAR"/>
    <property type="match status" value="1"/>
</dbReference>
<gene>
    <name evidence="7" type="ORF">CHLRE_17g702451v5</name>
</gene>
<feature type="domain" description="SET" evidence="5">
    <location>
        <begin position="269"/>
        <end position="480"/>
    </location>
</feature>
<evidence type="ECO:0000313" key="7">
    <source>
        <dbReference type="EMBL" id="PNW70021.1"/>
    </source>
</evidence>
<keyword evidence="1" id="KW-0489">Methyltransferase</keyword>
<dbReference type="GO" id="GO:0003690">
    <property type="term" value="F:double-stranded DNA binding"/>
    <property type="evidence" value="ECO:0000318"/>
    <property type="project" value="GO_Central"/>
</dbReference>
<accession>A0A2K3CP05</accession>
<dbReference type="KEGG" id="cre:CHLRE_17g702451v5"/>
<dbReference type="PANTHER" id="PTHR45660:SF13">
    <property type="entry name" value="HISTONE-LYSINE N-METHYLTRANSFERASE SETMAR"/>
    <property type="match status" value="1"/>
</dbReference>
<dbReference type="Proteomes" id="UP000006906">
    <property type="component" value="Chromosome 17"/>
</dbReference>
<dbReference type="GO" id="GO:0032259">
    <property type="term" value="P:methylation"/>
    <property type="evidence" value="ECO:0007669"/>
    <property type="project" value="UniProtKB-KW"/>
</dbReference>
<dbReference type="Pfam" id="PF00856">
    <property type="entry name" value="SET"/>
    <property type="match status" value="1"/>
</dbReference>
<evidence type="ECO:0000256" key="1">
    <source>
        <dbReference type="ARBA" id="ARBA00022603"/>
    </source>
</evidence>
<protein>
    <recommendedName>
        <fullName evidence="9">SET domain-containing protein</fullName>
    </recommendedName>
</protein>
<dbReference type="GeneID" id="5717280"/>
<feature type="compositionally biased region" description="Low complexity" evidence="4">
    <location>
        <begin position="148"/>
        <end position="169"/>
    </location>
</feature>
<dbReference type="PROSITE" id="PS50280">
    <property type="entry name" value="SET"/>
    <property type="match status" value="1"/>
</dbReference>
<evidence type="ECO:0000313" key="8">
    <source>
        <dbReference type="Proteomes" id="UP000006906"/>
    </source>
</evidence>
<feature type="region of interest" description="Disordered" evidence="4">
    <location>
        <begin position="509"/>
        <end position="567"/>
    </location>
</feature>
<sequence>MATPPSDAFIAIYSCLPVTRSTGALACSCKAAAAAWQAYAARLTRDISGGQEQLPVPVDPPPHTSRTAPLPLDTRYTRDSVHGAAAVGDIPSGQGGCCASCTCCRQQLDDAVDQNSLGKSLLGEGKAHASATDAAAPAAKRPRRCNNDDSSSSRGATGRRSCSGSSGSSEESDGEGWSCCGCGVLMPAGVRAYQPNGRGLKPELLAQASAAAFILECGPACACRHPAQPAHSTRGAIALVDAGIGDDTATPPGCVLGCAARLTQHGLAARVRLSWVPGKGWAAFAAEPLPAGAFVCRYEGELLRSGEAERRLRHVYDCSSSSRYGSSSGSSSRSSSGSGSTGAGFYKEEGEEVERKEVGRATDACVRGQGDRGGGGAGRQRPRIGGDGGTREGGDSADGAGAGEGHALLVVREVLPSGLALRLNIDATRLGNVARFFNHSCDGGCLLPVVVRRRGSLVPGVGLFARRDISVGEELTFPYGAPNAGPGRSIPLEEQRRATPVADAGVGAFVGGGHGEDVNPGKSRDEASRAERQARKLQAGPGPVQGATGVGSTGVERSPAKRAPTPRRCLCGTSACLGFMPADPA</sequence>
<reference evidence="7 8" key="1">
    <citation type="journal article" date="2007" name="Science">
        <title>The Chlamydomonas genome reveals the evolution of key animal and plant functions.</title>
        <authorList>
            <person name="Merchant S.S."/>
            <person name="Prochnik S.E."/>
            <person name="Vallon O."/>
            <person name="Harris E.H."/>
            <person name="Karpowicz S.J."/>
            <person name="Witman G.B."/>
            <person name="Terry A."/>
            <person name="Salamov A."/>
            <person name="Fritz-Laylin L.K."/>
            <person name="Marechal-Drouard L."/>
            <person name="Marshall W.F."/>
            <person name="Qu L.H."/>
            <person name="Nelson D.R."/>
            <person name="Sanderfoot A.A."/>
            <person name="Spalding M.H."/>
            <person name="Kapitonov V.V."/>
            <person name="Ren Q."/>
            <person name="Ferris P."/>
            <person name="Lindquist E."/>
            <person name="Shapiro H."/>
            <person name="Lucas S.M."/>
            <person name="Grimwood J."/>
            <person name="Schmutz J."/>
            <person name="Cardol P."/>
            <person name="Cerutti H."/>
            <person name="Chanfreau G."/>
            <person name="Chen C.L."/>
            <person name="Cognat V."/>
            <person name="Croft M.T."/>
            <person name="Dent R."/>
            <person name="Dutcher S."/>
            <person name="Fernandez E."/>
            <person name="Fukuzawa H."/>
            <person name="Gonzalez-Ballester D."/>
            <person name="Gonzalez-Halphen D."/>
            <person name="Hallmann A."/>
            <person name="Hanikenne M."/>
            <person name="Hippler M."/>
            <person name="Inwood W."/>
            <person name="Jabbari K."/>
            <person name="Kalanon M."/>
            <person name="Kuras R."/>
            <person name="Lefebvre P.A."/>
            <person name="Lemaire S.D."/>
            <person name="Lobanov A.V."/>
            <person name="Lohr M."/>
            <person name="Manuell A."/>
            <person name="Meier I."/>
            <person name="Mets L."/>
            <person name="Mittag M."/>
            <person name="Mittelmeier T."/>
            <person name="Moroney J.V."/>
            <person name="Moseley J."/>
            <person name="Napoli C."/>
            <person name="Nedelcu A.M."/>
            <person name="Niyogi K."/>
            <person name="Novoselov S.V."/>
            <person name="Paulsen I.T."/>
            <person name="Pazour G."/>
            <person name="Purton S."/>
            <person name="Ral J.P."/>
            <person name="Riano-Pachon D.M."/>
            <person name="Riekhof W."/>
            <person name="Rymarquis L."/>
            <person name="Schroda M."/>
            <person name="Stern D."/>
            <person name="Umen J."/>
            <person name="Willows R."/>
            <person name="Wilson N."/>
            <person name="Zimmer S.L."/>
            <person name="Allmer J."/>
            <person name="Balk J."/>
            <person name="Bisova K."/>
            <person name="Chen C.J."/>
            <person name="Elias M."/>
            <person name="Gendler K."/>
            <person name="Hauser C."/>
            <person name="Lamb M.R."/>
            <person name="Ledford H."/>
            <person name="Long J.C."/>
            <person name="Minagawa J."/>
            <person name="Page M.D."/>
            <person name="Pan J."/>
            <person name="Pootakham W."/>
            <person name="Roje S."/>
            <person name="Rose A."/>
            <person name="Stahlberg E."/>
            <person name="Terauchi A.M."/>
            <person name="Yang P."/>
            <person name="Ball S."/>
            <person name="Bowler C."/>
            <person name="Dieckmann C.L."/>
            <person name="Gladyshev V.N."/>
            <person name="Green P."/>
            <person name="Jorgensen R."/>
            <person name="Mayfield S."/>
            <person name="Mueller-Roeber B."/>
            <person name="Rajamani S."/>
            <person name="Sayre R.T."/>
            <person name="Brokstein P."/>
            <person name="Dubchak I."/>
            <person name="Goodstein D."/>
            <person name="Hornick L."/>
            <person name="Huang Y.W."/>
            <person name="Jhaveri J."/>
            <person name="Luo Y."/>
            <person name="Martinez D."/>
            <person name="Ngau W.C."/>
            <person name="Otillar B."/>
            <person name="Poliakov A."/>
            <person name="Porter A."/>
            <person name="Szajkowski L."/>
            <person name="Werner G."/>
            <person name="Zhou K."/>
            <person name="Grigoriev I.V."/>
            <person name="Rokhsar D.S."/>
            <person name="Grossman A.R."/>
        </authorList>
    </citation>
    <scope>NUCLEOTIDE SEQUENCE [LARGE SCALE GENOMIC DNA]</scope>
    <source>
        <strain evidence="8">CC-503</strain>
    </source>
</reference>
<evidence type="ECO:0000259" key="6">
    <source>
        <dbReference type="PROSITE" id="PS50868"/>
    </source>
</evidence>
<feature type="compositionally biased region" description="Basic and acidic residues" evidence="4">
    <location>
        <begin position="514"/>
        <end position="534"/>
    </location>
</feature>
<dbReference type="GO" id="GO:0042054">
    <property type="term" value="F:histone methyltransferase activity"/>
    <property type="evidence" value="ECO:0000318"/>
    <property type="project" value="GO_Central"/>
</dbReference>
<proteinExistence type="predicted"/>
<dbReference type="RefSeq" id="XP_001691756.2">
    <property type="nucleotide sequence ID" value="XM_001691704.2"/>
</dbReference>
<dbReference type="EMBL" id="CM008978">
    <property type="protein sequence ID" value="PNW70021.1"/>
    <property type="molecule type" value="Genomic_DNA"/>
</dbReference>
<dbReference type="Gramene" id="PNW70021">
    <property type="protein sequence ID" value="PNW70021"/>
    <property type="gene ID" value="CHLRE_17g702451v5"/>
</dbReference>
<dbReference type="STRING" id="3055.A0A2K3CP05"/>
<feature type="compositionally biased region" description="Low complexity" evidence="4">
    <location>
        <begin position="319"/>
        <end position="338"/>
    </location>
</feature>
<dbReference type="SUPFAM" id="SSF82199">
    <property type="entry name" value="SET domain"/>
    <property type="match status" value="1"/>
</dbReference>
<feature type="region of interest" description="Disordered" evidence="4">
    <location>
        <begin position="128"/>
        <end position="176"/>
    </location>
</feature>
<evidence type="ECO:0000259" key="5">
    <source>
        <dbReference type="PROSITE" id="PS50280"/>
    </source>
</evidence>
<dbReference type="PROSITE" id="PS50868">
    <property type="entry name" value="POST_SET"/>
    <property type="match status" value="1"/>
</dbReference>
<keyword evidence="2" id="KW-0808">Transferase</keyword>
<feature type="region of interest" description="Disordered" evidence="4">
    <location>
        <begin position="319"/>
        <end position="401"/>
    </location>
</feature>
<evidence type="ECO:0000256" key="2">
    <source>
        <dbReference type="ARBA" id="ARBA00022679"/>
    </source>
</evidence>
<evidence type="ECO:0000256" key="4">
    <source>
        <dbReference type="SAM" id="MobiDB-lite"/>
    </source>
</evidence>
<organism evidence="7 8">
    <name type="scientific">Chlamydomonas reinhardtii</name>
    <name type="common">Chlamydomonas smithii</name>
    <dbReference type="NCBI Taxonomy" id="3055"/>
    <lineage>
        <taxon>Eukaryota</taxon>
        <taxon>Viridiplantae</taxon>
        <taxon>Chlorophyta</taxon>
        <taxon>core chlorophytes</taxon>
        <taxon>Chlorophyceae</taxon>
        <taxon>CS clade</taxon>
        <taxon>Chlamydomonadales</taxon>
        <taxon>Chlamydomonadaceae</taxon>
        <taxon>Chlamydomonas</taxon>
    </lineage>
</organism>
<keyword evidence="8" id="KW-1185">Reference proteome</keyword>